<feature type="domain" description="Tyrosinase copper-binding" evidence="3">
    <location>
        <begin position="325"/>
        <end position="336"/>
    </location>
</feature>
<dbReference type="EMBL" id="JACYCF010000012">
    <property type="protein sequence ID" value="KAF8753666.1"/>
    <property type="molecule type" value="Genomic_DNA"/>
</dbReference>
<proteinExistence type="predicted"/>
<evidence type="ECO:0000313" key="5">
    <source>
        <dbReference type="Proteomes" id="UP000614334"/>
    </source>
</evidence>
<dbReference type="GO" id="GO:0046872">
    <property type="term" value="F:metal ion binding"/>
    <property type="evidence" value="ECO:0007669"/>
    <property type="project" value="UniProtKB-KW"/>
</dbReference>
<organism evidence="4 5">
    <name type="scientific">Rhizoctonia solani</name>
    <dbReference type="NCBI Taxonomy" id="456999"/>
    <lineage>
        <taxon>Eukaryota</taxon>
        <taxon>Fungi</taxon>
        <taxon>Dikarya</taxon>
        <taxon>Basidiomycota</taxon>
        <taxon>Agaricomycotina</taxon>
        <taxon>Agaricomycetes</taxon>
        <taxon>Cantharellales</taxon>
        <taxon>Ceratobasidiaceae</taxon>
        <taxon>Rhizoctonia</taxon>
    </lineage>
</organism>
<dbReference type="Pfam" id="PF00264">
    <property type="entry name" value="Tyrosinase"/>
    <property type="match status" value="1"/>
</dbReference>
<sequence>MLRSSNDFHGPQPYLGGWFEPNVPGVIIAAAAHWGPRRRLLVDIHHHLYLFSIQLSRTPNSYYHASRFVFTAATALVSSVLGSPVARSCSSPYTRKEWRELSTTEQTQFITALKCLGELPHSTLVPTNYTAGIVSVNPSSSRYDDFVYAHMDTNVKDHFTGLFLPWHRWYLTAFEKELRTQCDYTGYLPYWDWSLDSGNVVASPVFSSSTTTGFGSFGVAPGYQVTDGAFATVQRAYPTPHVIARNFKAKPFEEQVFPFEFTTPDLLAADTFTPAKITEIVNGFSGDFIGFAAHMDGVRAQGMHNAAHLMTRPGDLSNPSHSPNDPLFFLHHANLDRIWDKWQRKSTANSAAYGGGSVQDLAAYDTYPVGAPPNVDTTWALPTSGLDSALTVSDVMSTTGGYLCFVYSEFTGSA</sequence>
<dbReference type="Proteomes" id="UP000614334">
    <property type="component" value="Unassembled WGS sequence"/>
</dbReference>
<dbReference type="PRINTS" id="PR00092">
    <property type="entry name" value="TYROSINASE"/>
</dbReference>
<dbReference type="PROSITE" id="PS00497">
    <property type="entry name" value="TYROSINASE_1"/>
    <property type="match status" value="1"/>
</dbReference>
<evidence type="ECO:0000259" key="2">
    <source>
        <dbReference type="PROSITE" id="PS00497"/>
    </source>
</evidence>
<dbReference type="SUPFAM" id="SSF48056">
    <property type="entry name" value="Di-copper centre-containing domain"/>
    <property type="match status" value="1"/>
</dbReference>
<gene>
    <name evidence="4" type="ORF">RHS01_06808</name>
</gene>
<dbReference type="InterPro" id="IPR050316">
    <property type="entry name" value="Tyrosinase/Hemocyanin"/>
</dbReference>
<protein>
    <submittedName>
        <fullName evidence="4">Di-copper centre-containing protein</fullName>
    </submittedName>
</protein>
<dbReference type="PANTHER" id="PTHR11474">
    <property type="entry name" value="TYROSINASE FAMILY MEMBER"/>
    <property type="match status" value="1"/>
</dbReference>
<dbReference type="Gene3D" id="1.10.1280.10">
    <property type="entry name" value="Di-copper center containing domain from catechol oxidase"/>
    <property type="match status" value="1"/>
</dbReference>
<dbReference type="GO" id="GO:0016491">
    <property type="term" value="F:oxidoreductase activity"/>
    <property type="evidence" value="ECO:0007669"/>
    <property type="project" value="InterPro"/>
</dbReference>
<keyword evidence="1" id="KW-0479">Metal-binding</keyword>
<reference evidence="4" key="1">
    <citation type="submission" date="2020-09" db="EMBL/GenBank/DDBJ databases">
        <title>Comparative genome analyses of four rice-infecting Rhizoctonia solani isolates reveal extensive enrichment of homogalacturonan modification genes.</title>
        <authorList>
            <person name="Lee D.-Y."/>
            <person name="Jeon J."/>
            <person name="Kim K.-T."/>
            <person name="Cheong K."/>
            <person name="Song H."/>
            <person name="Choi G."/>
            <person name="Ko J."/>
            <person name="Opiyo S.O."/>
            <person name="Zuo S."/>
            <person name="Madhav S."/>
            <person name="Lee Y.-H."/>
            <person name="Wang G.-L."/>
        </authorList>
    </citation>
    <scope>NUCLEOTIDE SEQUENCE</scope>
    <source>
        <strain evidence="4">AG1-IA B2</strain>
    </source>
</reference>
<accession>A0A8H7I922</accession>
<evidence type="ECO:0000313" key="4">
    <source>
        <dbReference type="EMBL" id="KAF8753666.1"/>
    </source>
</evidence>
<dbReference type="PROSITE" id="PS00498">
    <property type="entry name" value="TYROSINASE_2"/>
    <property type="match status" value="1"/>
</dbReference>
<dbReference type="InterPro" id="IPR008922">
    <property type="entry name" value="Di-copper_centre_dom_sf"/>
</dbReference>
<comment type="caution">
    <text evidence="4">The sequence shown here is derived from an EMBL/GenBank/DDBJ whole genome shotgun (WGS) entry which is preliminary data.</text>
</comment>
<dbReference type="InterPro" id="IPR002227">
    <property type="entry name" value="Tyrosinase_Cu-bd"/>
</dbReference>
<dbReference type="PANTHER" id="PTHR11474:SF127">
    <property type="entry name" value="TYROSINASE COPPER-BINDING DOMAIN-CONTAINING PROTEIN"/>
    <property type="match status" value="1"/>
</dbReference>
<evidence type="ECO:0000259" key="3">
    <source>
        <dbReference type="PROSITE" id="PS00498"/>
    </source>
</evidence>
<name>A0A8H7I922_9AGAM</name>
<dbReference type="AlphaFoldDB" id="A0A8H7I922"/>
<feature type="domain" description="Tyrosinase copper-binding" evidence="2">
    <location>
        <begin position="158"/>
        <end position="175"/>
    </location>
</feature>
<evidence type="ECO:0000256" key="1">
    <source>
        <dbReference type="ARBA" id="ARBA00022723"/>
    </source>
</evidence>